<keyword evidence="4" id="KW-1185">Reference proteome</keyword>
<proteinExistence type="inferred from homology"/>
<dbReference type="EC" id="3.1.4.58" evidence="2"/>
<evidence type="ECO:0000256" key="1">
    <source>
        <dbReference type="ARBA" id="ARBA00022801"/>
    </source>
</evidence>
<dbReference type="RefSeq" id="WP_092040479.1">
    <property type="nucleotide sequence ID" value="NZ_FOTK01000010.1"/>
</dbReference>
<comment type="function">
    <text evidence="2">Hydrolyzes RNA 2',3'-cyclic phosphodiester to an RNA 2'-phosphomonoester.</text>
</comment>
<dbReference type="STRING" id="582667.SAMN05192568_101055"/>
<dbReference type="GO" id="GO:0016874">
    <property type="term" value="F:ligase activity"/>
    <property type="evidence" value="ECO:0007669"/>
    <property type="project" value="UniProtKB-KW"/>
</dbReference>
<dbReference type="InterPro" id="IPR009097">
    <property type="entry name" value="Cyclic_Pdiesterase"/>
</dbReference>
<dbReference type="Proteomes" id="UP000199048">
    <property type="component" value="Unassembled WGS sequence"/>
</dbReference>
<evidence type="ECO:0000313" key="3">
    <source>
        <dbReference type="EMBL" id="SFL76644.1"/>
    </source>
</evidence>
<feature type="short sequence motif" description="HXTX 1" evidence="2">
    <location>
        <begin position="37"/>
        <end position="40"/>
    </location>
</feature>
<dbReference type="Pfam" id="PF13563">
    <property type="entry name" value="2_5_RNA_ligase2"/>
    <property type="match status" value="1"/>
</dbReference>
<dbReference type="PANTHER" id="PTHR35561">
    <property type="entry name" value="RNA 2',3'-CYCLIC PHOSPHODIESTERASE"/>
    <property type="match status" value="1"/>
</dbReference>
<accession>A0A1I4KCZ1</accession>
<reference evidence="4" key="1">
    <citation type="submission" date="2016-10" db="EMBL/GenBank/DDBJ databases">
        <authorList>
            <person name="Varghese N."/>
            <person name="Submissions S."/>
        </authorList>
    </citation>
    <scope>NUCLEOTIDE SEQUENCE [LARGE SCALE GENOMIC DNA]</scope>
    <source>
        <strain evidence="4">BL36</strain>
    </source>
</reference>
<feature type="active site" description="Proton donor" evidence="2">
    <location>
        <position position="37"/>
    </location>
</feature>
<keyword evidence="1 2" id="KW-0378">Hydrolase</keyword>
<dbReference type="InterPro" id="IPR004175">
    <property type="entry name" value="RNA_CPDase"/>
</dbReference>
<keyword evidence="3" id="KW-0436">Ligase</keyword>
<dbReference type="Gene3D" id="3.90.1140.10">
    <property type="entry name" value="Cyclic phosphodiesterase"/>
    <property type="match status" value="1"/>
</dbReference>
<organism evidence="3 4">
    <name type="scientific">Methylobacterium pseudosasicola</name>
    <dbReference type="NCBI Taxonomy" id="582667"/>
    <lineage>
        <taxon>Bacteria</taxon>
        <taxon>Pseudomonadati</taxon>
        <taxon>Pseudomonadota</taxon>
        <taxon>Alphaproteobacteria</taxon>
        <taxon>Hyphomicrobiales</taxon>
        <taxon>Methylobacteriaceae</taxon>
        <taxon>Methylobacterium</taxon>
    </lineage>
</organism>
<comment type="catalytic activity">
    <reaction evidence="2">
        <text>a 3'-end 2',3'-cyclophospho-ribonucleotide-RNA + H2O = a 3'-end 2'-phospho-ribonucleotide-RNA + H(+)</text>
        <dbReference type="Rhea" id="RHEA:11828"/>
        <dbReference type="Rhea" id="RHEA-COMP:10464"/>
        <dbReference type="Rhea" id="RHEA-COMP:17353"/>
        <dbReference type="ChEBI" id="CHEBI:15377"/>
        <dbReference type="ChEBI" id="CHEBI:15378"/>
        <dbReference type="ChEBI" id="CHEBI:83064"/>
        <dbReference type="ChEBI" id="CHEBI:173113"/>
        <dbReference type="EC" id="3.1.4.58"/>
    </reaction>
</comment>
<evidence type="ECO:0000313" key="4">
    <source>
        <dbReference type="Proteomes" id="UP000199048"/>
    </source>
</evidence>
<sequence>MPRLFTGLAVPAEVADALRIYRGGLPGARWIEPGDYHVTLRFLGDVAVPVAEDVLEAMAEMRARAALTVTLDGLGIFGGDRPRALYASVVPSPELIDLQAEQERLVRRAGVEPERRKFTPHVTLARLKREASPEAVAMYLSQGPAFAPLSFVVDRVTMFSAKESTGGGPYVAEAELPFV</sequence>
<feature type="short sequence motif" description="HXTX 2" evidence="2">
    <location>
        <begin position="121"/>
        <end position="124"/>
    </location>
</feature>
<dbReference type="AlphaFoldDB" id="A0A1I4KCZ1"/>
<evidence type="ECO:0000256" key="2">
    <source>
        <dbReference type="HAMAP-Rule" id="MF_01940"/>
    </source>
</evidence>
<dbReference type="OrthoDB" id="9793819at2"/>
<comment type="similarity">
    <text evidence="2">Belongs to the 2H phosphoesterase superfamily. ThpR family.</text>
</comment>
<dbReference type="HAMAP" id="MF_01940">
    <property type="entry name" value="RNA_CPDase"/>
    <property type="match status" value="1"/>
</dbReference>
<feature type="active site" description="Proton acceptor" evidence="2">
    <location>
        <position position="121"/>
    </location>
</feature>
<dbReference type="PANTHER" id="PTHR35561:SF1">
    <property type="entry name" value="RNA 2',3'-CYCLIC PHOSPHODIESTERASE"/>
    <property type="match status" value="1"/>
</dbReference>
<gene>
    <name evidence="3" type="ORF">SAMN05192568_101055</name>
</gene>
<dbReference type="EMBL" id="FOTK01000010">
    <property type="protein sequence ID" value="SFL76644.1"/>
    <property type="molecule type" value="Genomic_DNA"/>
</dbReference>
<name>A0A1I4KCZ1_9HYPH</name>
<protein>
    <recommendedName>
        <fullName evidence="2">RNA 2',3'-cyclic phosphodiesterase</fullName>
        <shortName evidence="2">RNA 2',3'-CPDase</shortName>
        <ecNumber evidence="2">3.1.4.58</ecNumber>
    </recommendedName>
</protein>
<dbReference type="GO" id="GO:0008664">
    <property type="term" value="F:RNA 2',3'-cyclic 3'-phosphodiesterase activity"/>
    <property type="evidence" value="ECO:0007669"/>
    <property type="project" value="UniProtKB-EC"/>
</dbReference>
<dbReference type="NCBIfam" id="TIGR02258">
    <property type="entry name" value="2_5_ligase"/>
    <property type="match status" value="1"/>
</dbReference>
<dbReference type="SUPFAM" id="SSF55144">
    <property type="entry name" value="LigT-like"/>
    <property type="match status" value="1"/>
</dbReference>
<dbReference type="GO" id="GO:0004113">
    <property type="term" value="F:2',3'-cyclic-nucleotide 3'-phosphodiesterase activity"/>
    <property type="evidence" value="ECO:0007669"/>
    <property type="project" value="InterPro"/>
</dbReference>